<evidence type="ECO:0000313" key="3">
    <source>
        <dbReference type="Proteomes" id="UP000053257"/>
    </source>
</evidence>
<reference evidence="2 3" key="1">
    <citation type="journal article" date="2014" name="PLoS Genet.">
        <title>Analysis of the Phlebiopsis gigantea genome, transcriptome and secretome provides insight into its pioneer colonization strategies of wood.</title>
        <authorList>
            <person name="Hori C."/>
            <person name="Ishida T."/>
            <person name="Igarashi K."/>
            <person name="Samejima M."/>
            <person name="Suzuki H."/>
            <person name="Master E."/>
            <person name="Ferreira P."/>
            <person name="Ruiz-Duenas F.J."/>
            <person name="Held B."/>
            <person name="Canessa P."/>
            <person name="Larrondo L.F."/>
            <person name="Schmoll M."/>
            <person name="Druzhinina I.S."/>
            <person name="Kubicek C.P."/>
            <person name="Gaskell J.A."/>
            <person name="Kersten P."/>
            <person name="St John F."/>
            <person name="Glasner J."/>
            <person name="Sabat G."/>
            <person name="Splinter BonDurant S."/>
            <person name="Syed K."/>
            <person name="Yadav J."/>
            <person name="Mgbeahuruike A.C."/>
            <person name="Kovalchuk A."/>
            <person name="Asiegbu F.O."/>
            <person name="Lackner G."/>
            <person name="Hoffmeister D."/>
            <person name="Rencoret J."/>
            <person name="Gutierrez A."/>
            <person name="Sun H."/>
            <person name="Lindquist E."/>
            <person name="Barry K."/>
            <person name="Riley R."/>
            <person name="Grigoriev I.V."/>
            <person name="Henrissat B."/>
            <person name="Kues U."/>
            <person name="Berka R.M."/>
            <person name="Martinez A.T."/>
            <person name="Covert S.F."/>
            <person name="Blanchette R.A."/>
            <person name="Cullen D."/>
        </authorList>
    </citation>
    <scope>NUCLEOTIDE SEQUENCE [LARGE SCALE GENOMIC DNA]</scope>
    <source>
        <strain evidence="2 3">11061_1 CR5-6</strain>
    </source>
</reference>
<sequence length="155" mass="16803">MSSKLFLRHQKHTLRHAAGAIDVLSLRARSSTDARVSAQFEAPCSLLPGMALRQPRSPPVQSSVAAFAPAPRSPRTRGRGRVDHRHPLNRLPRLALQLGRNLQVSRMLCAAQKSSKLGSVDISFGPEVDWTPLVPSARPACLPSEAQSFASCLPL</sequence>
<accession>A0A0C3RVC1</accession>
<protein>
    <submittedName>
        <fullName evidence="2">Uncharacterized protein</fullName>
    </submittedName>
</protein>
<proteinExistence type="predicted"/>
<feature type="region of interest" description="Disordered" evidence="1">
    <location>
        <begin position="55"/>
        <end position="85"/>
    </location>
</feature>
<dbReference type="Proteomes" id="UP000053257">
    <property type="component" value="Unassembled WGS sequence"/>
</dbReference>
<dbReference type="HOGENOM" id="CLU_1696158_0_0_1"/>
<evidence type="ECO:0000313" key="2">
    <source>
        <dbReference type="EMBL" id="KIP05196.1"/>
    </source>
</evidence>
<gene>
    <name evidence="2" type="ORF">PHLGIDRAFT_164361</name>
</gene>
<keyword evidence="3" id="KW-1185">Reference proteome</keyword>
<evidence type="ECO:0000256" key="1">
    <source>
        <dbReference type="SAM" id="MobiDB-lite"/>
    </source>
</evidence>
<name>A0A0C3RVC1_PHLG1</name>
<feature type="compositionally biased region" description="Basic residues" evidence="1">
    <location>
        <begin position="74"/>
        <end position="85"/>
    </location>
</feature>
<organism evidence="2 3">
    <name type="scientific">Phlebiopsis gigantea (strain 11061_1 CR5-6)</name>
    <name type="common">White-rot fungus</name>
    <name type="synonym">Peniophora gigantea</name>
    <dbReference type="NCBI Taxonomy" id="745531"/>
    <lineage>
        <taxon>Eukaryota</taxon>
        <taxon>Fungi</taxon>
        <taxon>Dikarya</taxon>
        <taxon>Basidiomycota</taxon>
        <taxon>Agaricomycotina</taxon>
        <taxon>Agaricomycetes</taxon>
        <taxon>Polyporales</taxon>
        <taxon>Phanerochaetaceae</taxon>
        <taxon>Phlebiopsis</taxon>
    </lineage>
</organism>
<dbReference type="EMBL" id="KN840550">
    <property type="protein sequence ID" value="KIP05196.1"/>
    <property type="molecule type" value="Genomic_DNA"/>
</dbReference>
<dbReference type="AlphaFoldDB" id="A0A0C3RVC1"/>